<accession>A0AAN5CVH4</accession>
<evidence type="ECO:0000313" key="1">
    <source>
        <dbReference type="EMBL" id="GMR50782.1"/>
    </source>
</evidence>
<name>A0AAN5CVH4_9BILA</name>
<evidence type="ECO:0000313" key="2">
    <source>
        <dbReference type="Proteomes" id="UP001328107"/>
    </source>
</evidence>
<dbReference type="AlphaFoldDB" id="A0AAN5CVH4"/>
<proteinExistence type="predicted"/>
<protein>
    <submittedName>
        <fullName evidence="1">Uncharacterized protein</fullName>
    </submittedName>
</protein>
<sequence length="127" mass="14355">MSTSVPVAHERYNLVPLKEHPRILCDEQAHIQRKLVILKYRANTSVKLSLSDRFAPIEHGYSLQPVSINTGLTYSRPVRLVPFVDSRSVCDSNNNIGDKRNFASSVKTDQERADTMWMNIGGRVSDV</sequence>
<reference evidence="2" key="1">
    <citation type="submission" date="2022-10" db="EMBL/GenBank/DDBJ databases">
        <title>Genome assembly of Pristionchus species.</title>
        <authorList>
            <person name="Yoshida K."/>
            <person name="Sommer R.J."/>
        </authorList>
    </citation>
    <scope>NUCLEOTIDE SEQUENCE [LARGE SCALE GENOMIC DNA]</scope>
    <source>
        <strain evidence="2">RS5460</strain>
    </source>
</reference>
<gene>
    <name evidence="1" type="ORF">PMAYCL1PPCAC_20977</name>
</gene>
<comment type="caution">
    <text evidence="1">The sequence shown here is derived from an EMBL/GenBank/DDBJ whole genome shotgun (WGS) entry which is preliminary data.</text>
</comment>
<dbReference type="EMBL" id="BTRK01000004">
    <property type="protein sequence ID" value="GMR50782.1"/>
    <property type="molecule type" value="Genomic_DNA"/>
</dbReference>
<organism evidence="1 2">
    <name type="scientific">Pristionchus mayeri</name>
    <dbReference type="NCBI Taxonomy" id="1317129"/>
    <lineage>
        <taxon>Eukaryota</taxon>
        <taxon>Metazoa</taxon>
        <taxon>Ecdysozoa</taxon>
        <taxon>Nematoda</taxon>
        <taxon>Chromadorea</taxon>
        <taxon>Rhabditida</taxon>
        <taxon>Rhabditina</taxon>
        <taxon>Diplogasteromorpha</taxon>
        <taxon>Diplogasteroidea</taxon>
        <taxon>Neodiplogasteridae</taxon>
        <taxon>Pristionchus</taxon>
    </lineage>
</organism>
<keyword evidence="2" id="KW-1185">Reference proteome</keyword>
<dbReference type="Proteomes" id="UP001328107">
    <property type="component" value="Unassembled WGS sequence"/>
</dbReference>